<reference evidence="6 7" key="1">
    <citation type="submission" date="2024-09" db="EMBL/GenBank/DDBJ databases">
        <authorList>
            <person name="Sun Q."/>
            <person name="Mori K."/>
        </authorList>
    </citation>
    <scope>NUCLEOTIDE SEQUENCE [LARGE SCALE GENOMIC DNA]</scope>
    <source>
        <strain evidence="6 7">JCM 12520</strain>
    </source>
</reference>
<accession>A0ABV5W2L1</accession>
<dbReference type="SUPFAM" id="SSF53822">
    <property type="entry name" value="Periplasmic binding protein-like I"/>
    <property type="match status" value="1"/>
</dbReference>
<keyword evidence="4" id="KW-0804">Transcription</keyword>
<keyword evidence="2" id="KW-0805">Transcription regulation</keyword>
<protein>
    <submittedName>
        <fullName evidence="6">LacI family DNA-binding transcriptional regulator</fullName>
    </submittedName>
</protein>
<proteinExistence type="predicted"/>
<comment type="caution">
    <text evidence="6">The sequence shown here is derived from an EMBL/GenBank/DDBJ whole genome shotgun (WGS) entry which is preliminary data.</text>
</comment>
<evidence type="ECO:0000256" key="3">
    <source>
        <dbReference type="ARBA" id="ARBA00023125"/>
    </source>
</evidence>
<dbReference type="Pfam" id="PF13377">
    <property type="entry name" value="Peripla_BP_3"/>
    <property type="match status" value="1"/>
</dbReference>
<dbReference type="RefSeq" id="WP_344909693.1">
    <property type="nucleotide sequence ID" value="NZ_BAAAYO010000008.1"/>
</dbReference>
<dbReference type="EMBL" id="JBHMAG010000016">
    <property type="protein sequence ID" value="MFB9754812.1"/>
    <property type="molecule type" value="Genomic_DNA"/>
</dbReference>
<dbReference type="InterPro" id="IPR046335">
    <property type="entry name" value="LacI/GalR-like_sensor"/>
</dbReference>
<dbReference type="Proteomes" id="UP001589619">
    <property type="component" value="Unassembled WGS sequence"/>
</dbReference>
<keyword evidence="7" id="KW-1185">Reference proteome</keyword>
<gene>
    <name evidence="6" type="ORF">ACFFNY_24840</name>
</gene>
<keyword evidence="3 6" id="KW-0238">DNA-binding</keyword>
<dbReference type="CDD" id="cd01392">
    <property type="entry name" value="HTH_LacI"/>
    <property type="match status" value="1"/>
</dbReference>
<dbReference type="InterPro" id="IPR000843">
    <property type="entry name" value="HTH_LacI"/>
</dbReference>
<organism evidence="6 7">
    <name type="scientific">Paenibacillus hodogayensis</name>
    <dbReference type="NCBI Taxonomy" id="279208"/>
    <lineage>
        <taxon>Bacteria</taxon>
        <taxon>Bacillati</taxon>
        <taxon>Bacillota</taxon>
        <taxon>Bacilli</taxon>
        <taxon>Bacillales</taxon>
        <taxon>Paenibacillaceae</taxon>
        <taxon>Paenibacillus</taxon>
    </lineage>
</organism>
<sequence>MRKRKSITLRDLSKQLGLSVHTVSKALRGLPGMSEDTRNEVIRRAQEAGYRTKDQERVHAMERVPLYTAGKPYRFALIIPDRSVAMEINQLIIGGLQSKLAEYGHAMETIVVPYVFPEGSSYDEWEALHPLDYMDGLFIAPMVGQLQEKRLLAKRVPRILINFPGSAAAVDSIAWDVGTAVHQSVRYLHANGHRNIMYVGRMEGHRGFVIRWQAFGQAMAEAGLSFRPEDQMVAYDNQSQWNTQFIEKLRLHQPTALLCGVKTDLAWIYHACSVVGKRIPEDISLISMHHMEEPHMPELSRPVIRIRESGIRAAERMLWRLANPHQPYEHILLQGSFFEGATVRVLPAEAP</sequence>
<evidence type="ECO:0000256" key="1">
    <source>
        <dbReference type="ARBA" id="ARBA00022491"/>
    </source>
</evidence>
<dbReference type="Gene3D" id="1.10.260.40">
    <property type="entry name" value="lambda repressor-like DNA-binding domains"/>
    <property type="match status" value="1"/>
</dbReference>
<evidence type="ECO:0000313" key="7">
    <source>
        <dbReference type="Proteomes" id="UP001589619"/>
    </source>
</evidence>
<dbReference type="GO" id="GO:0003677">
    <property type="term" value="F:DNA binding"/>
    <property type="evidence" value="ECO:0007669"/>
    <property type="project" value="UniProtKB-KW"/>
</dbReference>
<dbReference type="InterPro" id="IPR028082">
    <property type="entry name" value="Peripla_BP_I"/>
</dbReference>
<dbReference type="InterPro" id="IPR010982">
    <property type="entry name" value="Lambda_DNA-bd_dom_sf"/>
</dbReference>
<dbReference type="PANTHER" id="PTHR30146:SF148">
    <property type="entry name" value="HTH-TYPE TRANSCRIPTIONAL REPRESSOR PURR-RELATED"/>
    <property type="match status" value="1"/>
</dbReference>
<dbReference type="SUPFAM" id="SSF47413">
    <property type="entry name" value="lambda repressor-like DNA-binding domains"/>
    <property type="match status" value="1"/>
</dbReference>
<evidence type="ECO:0000259" key="5">
    <source>
        <dbReference type="Pfam" id="PF13377"/>
    </source>
</evidence>
<dbReference type="PANTHER" id="PTHR30146">
    <property type="entry name" value="LACI-RELATED TRANSCRIPTIONAL REPRESSOR"/>
    <property type="match status" value="1"/>
</dbReference>
<keyword evidence="1" id="KW-0678">Repressor</keyword>
<dbReference type="Gene3D" id="3.40.50.2300">
    <property type="match status" value="2"/>
</dbReference>
<evidence type="ECO:0000313" key="6">
    <source>
        <dbReference type="EMBL" id="MFB9754812.1"/>
    </source>
</evidence>
<feature type="domain" description="Transcriptional regulator LacI/GalR-like sensor" evidence="5">
    <location>
        <begin position="185"/>
        <end position="342"/>
    </location>
</feature>
<evidence type="ECO:0000256" key="2">
    <source>
        <dbReference type="ARBA" id="ARBA00023015"/>
    </source>
</evidence>
<evidence type="ECO:0000256" key="4">
    <source>
        <dbReference type="ARBA" id="ARBA00023163"/>
    </source>
</evidence>
<name>A0ABV5W2L1_9BACL</name>